<proteinExistence type="predicted"/>
<organism evidence="1 2">
    <name type="scientific">Romanomermis culicivorax</name>
    <name type="common">Nematode worm</name>
    <dbReference type="NCBI Taxonomy" id="13658"/>
    <lineage>
        <taxon>Eukaryota</taxon>
        <taxon>Metazoa</taxon>
        <taxon>Ecdysozoa</taxon>
        <taxon>Nematoda</taxon>
        <taxon>Enoplea</taxon>
        <taxon>Dorylaimia</taxon>
        <taxon>Mermithida</taxon>
        <taxon>Mermithoidea</taxon>
        <taxon>Mermithidae</taxon>
        <taxon>Romanomermis</taxon>
    </lineage>
</organism>
<reference evidence="2" key="1">
    <citation type="submission" date="2022-11" db="UniProtKB">
        <authorList>
            <consortium name="WormBaseParasite"/>
        </authorList>
    </citation>
    <scope>IDENTIFICATION</scope>
</reference>
<evidence type="ECO:0000313" key="2">
    <source>
        <dbReference type="WBParaSite" id="nRc.2.0.1.t01116-RA"/>
    </source>
</evidence>
<sequence length="104" mass="11842">MYGLFMLHASMYQFVARKRYRDTRATKVAQTQRNIKLFKYPNWALPCSKVIERGKKPSSAAPDVISAISSWLGTKPWASDSLRAGLNQILINNDSYTLKTCARQ</sequence>
<dbReference type="WBParaSite" id="nRc.2.0.1.t01116-RA">
    <property type="protein sequence ID" value="nRc.2.0.1.t01116-RA"/>
    <property type="gene ID" value="nRc.2.0.1.g01116"/>
</dbReference>
<protein>
    <submittedName>
        <fullName evidence="2">Uncharacterized protein</fullName>
    </submittedName>
</protein>
<accession>A0A915HIG6</accession>
<evidence type="ECO:0000313" key="1">
    <source>
        <dbReference type="Proteomes" id="UP000887565"/>
    </source>
</evidence>
<dbReference type="AlphaFoldDB" id="A0A915HIG6"/>
<name>A0A915HIG6_ROMCU</name>
<dbReference type="Proteomes" id="UP000887565">
    <property type="component" value="Unplaced"/>
</dbReference>
<keyword evidence="1" id="KW-1185">Reference proteome</keyword>